<dbReference type="InterPro" id="IPR042175">
    <property type="entry name" value="Cell/Rod_MreC_2"/>
</dbReference>
<reference evidence="8" key="1">
    <citation type="submission" date="2021-03" db="EMBL/GenBank/DDBJ databases">
        <title>Taxonomic study of Clostridium polyendosporum from meadow-gley soil under rice.</title>
        <authorList>
            <person name="Kobayashi H."/>
            <person name="Tanizawa Y."/>
            <person name="Yagura M."/>
        </authorList>
    </citation>
    <scope>NUCLEOTIDE SEQUENCE</scope>
    <source>
        <strain evidence="8">JCM 30710</strain>
    </source>
</reference>
<feature type="domain" description="Rod shape-determining protein MreC beta-barrel core" evidence="7">
    <location>
        <begin position="122"/>
        <end position="270"/>
    </location>
</feature>
<dbReference type="GO" id="GO:0008360">
    <property type="term" value="P:regulation of cell shape"/>
    <property type="evidence" value="ECO:0007669"/>
    <property type="project" value="UniProtKB-KW"/>
</dbReference>
<evidence type="ECO:0000259" key="7">
    <source>
        <dbReference type="Pfam" id="PF04085"/>
    </source>
</evidence>
<dbReference type="InterPro" id="IPR007221">
    <property type="entry name" value="MreC"/>
</dbReference>
<evidence type="ECO:0000256" key="3">
    <source>
        <dbReference type="ARBA" id="ARBA00022960"/>
    </source>
</evidence>
<dbReference type="Proteomes" id="UP000679179">
    <property type="component" value="Unassembled WGS sequence"/>
</dbReference>
<keyword evidence="3 5" id="KW-0133">Cell shape</keyword>
<dbReference type="PIRSF" id="PIRSF038471">
    <property type="entry name" value="MreC"/>
    <property type="match status" value="1"/>
</dbReference>
<evidence type="ECO:0000313" key="9">
    <source>
        <dbReference type="Proteomes" id="UP000679179"/>
    </source>
</evidence>
<name>A0A919RZ91_9CLOT</name>
<evidence type="ECO:0000313" key="8">
    <source>
        <dbReference type="EMBL" id="GIM29202.1"/>
    </source>
</evidence>
<dbReference type="Pfam" id="PF04085">
    <property type="entry name" value="MreC"/>
    <property type="match status" value="1"/>
</dbReference>
<evidence type="ECO:0000256" key="1">
    <source>
        <dbReference type="ARBA" id="ARBA00009369"/>
    </source>
</evidence>
<gene>
    <name evidence="8" type="primary">mreC</name>
    <name evidence="8" type="ORF">CPJCM30710_18680</name>
</gene>
<organism evidence="8 9">
    <name type="scientific">Clostridium polyendosporum</name>
    <dbReference type="NCBI Taxonomy" id="69208"/>
    <lineage>
        <taxon>Bacteria</taxon>
        <taxon>Bacillati</taxon>
        <taxon>Bacillota</taxon>
        <taxon>Clostridia</taxon>
        <taxon>Eubacteriales</taxon>
        <taxon>Clostridiaceae</taxon>
        <taxon>Clostridium</taxon>
    </lineage>
</organism>
<feature type="coiled-coil region" evidence="6">
    <location>
        <begin position="67"/>
        <end position="111"/>
    </location>
</feature>
<comment type="function">
    <text evidence="5">Involved in formation and maintenance of cell shape.</text>
</comment>
<dbReference type="NCBIfam" id="TIGR00219">
    <property type="entry name" value="mreC"/>
    <property type="match status" value="1"/>
</dbReference>
<dbReference type="Gene3D" id="2.40.10.340">
    <property type="entry name" value="Rod shape-determining protein MreC, domain 1"/>
    <property type="match status" value="1"/>
</dbReference>
<dbReference type="RefSeq" id="WP_212903908.1">
    <property type="nucleotide sequence ID" value="NZ_BOPZ01000014.1"/>
</dbReference>
<keyword evidence="9" id="KW-1185">Reference proteome</keyword>
<dbReference type="GO" id="GO:0005886">
    <property type="term" value="C:plasma membrane"/>
    <property type="evidence" value="ECO:0007669"/>
    <property type="project" value="TreeGrafter"/>
</dbReference>
<dbReference type="Gene3D" id="2.40.10.350">
    <property type="entry name" value="Rod shape-determining protein MreC, domain 2"/>
    <property type="match status" value="1"/>
</dbReference>
<sequence>MNFLRNKLAVTVIVLSVSFLTIISYNVKRDNGSYIAGATGAVLNPVQEVTYTFGDKIKGSMSFIFNFSKVKTENKELKKKNIDLENKLIEYNNLKNENDRLRGMLDFKNQRAEYNYIGTHIIGKIGGSILDGYIIDRGTKDGLTKDMVVISPEGLVGQIIEVNINWSKVQSLVNENLAVSALVQSTGETTGIVKGYKDNNNLLAKIHFLPLDSEIKEGDIITTSGLGGLYPKDIRIGQVISIESDEIKVMKSAIIKPYVDFNKLEEIFVVVPKEIRGEVRY</sequence>
<keyword evidence="6" id="KW-0175">Coiled coil</keyword>
<protein>
    <recommendedName>
        <fullName evidence="2 5">Cell shape-determining protein MreC</fullName>
    </recommendedName>
    <alternativeName>
        <fullName evidence="4 5">Cell shape protein MreC</fullName>
    </alternativeName>
</protein>
<dbReference type="EMBL" id="BOPZ01000014">
    <property type="protein sequence ID" value="GIM29202.1"/>
    <property type="molecule type" value="Genomic_DNA"/>
</dbReference>
<evidence type="ECO:0000256" key="5">
    <source>
        <dbReference type="PIRNR" id="PIRNR038471"/>
    </source>
</evidence>
<dbReference type="InterPro" id="IPR042177">
    <property type="entry name" value="Cell/Rod_1"/>
</dbReference>
<dbReference type="InterPro" id="IPR055342">
    <property type="entry name" value="MreC_beta-barrel_core"/>
</dbReference>
<dbReference type="AlphaFoldDB" id="A0A919RZ91"/>
<evidence type="ECO:0000256" key="4">
    <source>
        <dbReference type="ARBA" id="ARBA00032089"/>
    </source>
</evidence>
<dbReference type="PANTHER" id="PTHR34138">
    <property type="entry name" value="CELL SHAPE-DETERMINING PROTEIN MREC"/>
    <property type="match status" value="1"/>
</dbReference>
<comment type="similarity">
    <text evidence="1 5">Belongs to the MreC family.</text>
</comment>
<accession>A0A919RZ91</accession>
<dbReference type="PANTHER" id="PTHR34138:SF1">
    <property type="entry name" value="CELL SHAPE-DETERMINING PROTEIN MREC"/>
    <property type="match status" value="1"/>
</dbReference>
<evidence type="ECO:0000256" key="6">
    <source>
        <dbReference type="SAM" id="Coils"/>
    </source>
</evidence>
<evidence type="ECO:0000256" key="2">
    <source>
        <dbReference type="ARBA" id="ARBA00013855"/>
    </source>
</evidence>
<proteinExistence type="inferred from homology"/>
<comment type="caution">
    <text evidence="8">The sequence shown here is derived from an EMBL/GenBank/DDBJ whole genome shotgun (WGS) entry which is preliminary data.</text>
</comment>